<proteinExistence type="predicted"/>
<protein>
    <submittedName>
        <fullName evidence="1">Uncharacterized protein</fullName>
    </submittedName>
</protein>
<organism evidence="1">
    <name type="scientific">marine sediment metagenome</name>
    <dbReference type="NCBI Taxonomy" id="412755"/>
    <lineage>
        <taxon>unclassified sequences</taxon>
        <taxon>metagenomes</taxon>
        <taxon>ecological metagenomes</taxon>
    </lineage>
</organism>
<dbReference type="AlphaFoldDB" id="A0A0F9VLG2"/>
<gene>
    <name evidence="1" type="ORF">LCGC14_0469730</name>
</gene>
<dbReference type="EMBL" id="LAZR01000495">
    <property type="protein sequence ID" value="KKN66638.1"/>
    <property type="molecule type" value="Genomic_DNA"/>
</dbReference>
<comment type="caution">
    <text evidence="1">The sequence shown here is derived from an EMBL/GenBank/DDBJ whole genome shotgun (WGS) entry which is preliminary data.</text>
</comment>
<evidence type="ECO:0000313" key="1">
    <source>
        <dbReference type="EMBL" id="KKN66638.1"/>
    </source>
</evidence>
<accession>A0A0F9VLG2</accession>
<name>A0A0F9VLG2_9ZZZZ</name>
<sequence>MDEKLKKEAKKPPQKQFYTVKLEVMAPVELTLRVYAETPQEAIDMVSRNPLPPLSGPPRPNIARMKRIKATVYKAGTTIYYLIKNYTR</sequence>
<reference evidence="1" key="1">
    <citation type="journal article" date="2015" name="Nature">
        <title>Complex archaea that bridge the gap between prokaryotes and eukaryotes.</title>
        <authorList>
            <person name="Spang A."/>
            <person name="Saw J.H."/>
            <person name="Jorgensen S.L."/>
            <person name="Zaremba-Niedzwiedzka K."/>
            <person name="Martijn J."/>
            <person name="Lind A.E."/>
            <person name="van Eijk R."/>
            <person name="Schleper C."/>
            <person name="Guy L."/>
            <person name="Ettema T.J."/>
        </authorList>
    </citation>
    <scope>NUCLEOTIDE SEQUENCE</scope>
</reference>